<keyword evidence="1" id="KW-0812">Transmembrane</keyword>
<dbReference type="Gene3D" id="3.30.70.270">
    <property type="match status" value="1"/>
</dbReference>
<keyword evidence="1" id="KW-0472">Membrane</keyword>
<dbReference type="Pfam" id="PF00563">
    <property type="entry name" value="EAL"/>
    <property type="match status" value="1"/>
</dbReference>
<dbReference type="SUPFAM" id="SSF141868">
    <property type="entry name" value="EAL domain-like"/>
    <property type="match status" value="1"/>
</dbReference>
<dbReference type="Pfam" id="PF00990">
    <property type="entry name" value="GGDEF"/>
    <property type="match status" value="1"/>
</dbReference>
<dbReference type="CDD" id="cd01948">
    <property type="entry name" value="EAL"/>
    <property type="match status" value="1"/>
</dbReference>
<dbReference type="InterPro" id="IPR043128">
    <property type="entry name" value="Rev_trsase/Diguanyl_cyclase"/>
</dbReference>
<dbReference type="SUPFAM" id="SSF55073">
    <property type="entry name" value="Nucleotide cyclase"/>
    <property type="match status" value="1"/>
</dbReference>
<evidence type="ECO:0000259" key="2">
    <source>
        <dbReference type="PROSITE" id="PS50883"/>
    </source>
</evidence>
<dbReference type="InterPro" id="IPR001633">
    <property type="entry name" value="EAL_dom"/>
</dbReference>
<dbReference type="InterPro" id="IPR035919">
    <property type="entry name" value="EAL_sf"/>
</dbReference>
<proteinExistence type="predicted"/>
<feature type="domain" description="EAL" evidence="2">
    <location>
        <begin position="273"/>
        <end position="524"/>
    </location>
</feature>
<accession>A0ABY8EWK4</accession>
<evidence type="ECO:0000313" key="4">
    <source>
        <dbReference type="EMBL" id="WFE87254.1"/>
    </source>
</evidence>
<dbReference type="PROSITE" id="PS50887">
    <property type="entry name" value="GGDEF"/>
    <property type="match status" value="1"/>
</dbReference>
<dbReference type="InterPro" id="IPR052155">
    <property type="entry name" value="Biofilm_reg_signaling"/>
</dbReference>
<feature type="domain" description="GGDEF" evidence="3">
    <location>
        <begin position="128"/>
        <end position="264"/>
    </location>
</feature>
<organism evidence="4 5">
    <name type="scientific">Roseibium porphyridii</name>
    <dbReference type="NCBI Taxonomy" id="2866279"/>
    <lineage>
        <taxon>Bacteria</taxon>
        <taxon>Pseudomonadati</taxon>
        <taxon>Pseudomonadota</taxon>
        <taxon>Alphaproteobacteria</taxon>
        <taxon>Hyphomicrobiales</taxon>
        <taxon>Stappiaceae</taxon>
        <taxon>Roseibium</taxon>
    </lineage>
</organism>
<dbReference type="SMART" id="SM00052">
    <property type="entry name" value="EAL"/>
    <property type="match status" value="1"/>
</dbReference>
<evidence type="ECO:0000259" key="3">
    <source>
        <dbReference type="PROSITE" id="PS50887"/>
    </source>
</evidence>
<keyword evidence="5" id="KW-1185">Reference proteome</keyword>
<dbReference type="PANTHER" id="PTHR44757">
    <property type="entry name" value="DIGUANYLATE CYCLASE DGCP"/>
    <property type="match status" value="1"/>
</dbReference>
<dbReference type="InterPro" id="IPR000160">
    <property type="entry name" value="GGDEF_dom"/>
</dbReference>
<dbReference type="InterPro" id="IPR029787">
    <property type="entry name" value="Nucleotide_cyclase"/>
</dbReference>
<protein>
    <submittedName>
        <fullName evidence="4">Bifunctional diguanylate cyclase/phosphodiesterase</fullName>
    </submittedName>
</protein>
<evidence type="ECO:0000313" key="5">
    <source>
        <dbReference type="Proteomes" id="UP001209803"/>
    </source>
</evidence>
<evidence type="ECO:0000256" key="1">
    <source>
        <dbReference type="SAM" id="Phobius"/>
    </source>
</evidence>
<sequence>MPFKSLAFASKKRKRLLPEVAITLVGLAALTLILAELDAFERIYDFSRAHEDYELDEIITALFASPVILLVFAFRRVRDLKKEIRRRVTAEAELRHLAQTDLLTGLPNRLFFFDTLRKRLNSQLRSNLPIALIQVDLDRFKQVNDRLGPAFGDYILKQIAQLLAENASKDWLVARIGGDEFVVAADVAQEADAQAIAKRLATILNRSFIHQSTECTIGVSIGVAVHHSASLTNNTDPETLLMNADIALHRAKVGGRNRIEVFEPTFRSDFERNTVLSNDLLRAIARKEFFPVYQPLVDSSTQKIVGAEALVRWKHPTRGVLPPAMFMELAQTLGVLADIDQAMFEEAVKKRKTWERMLQNPPRISVNISAERLKSPSFLSTVQAAGVQPNTIIFEISEAVTFEELDDVSKYNLDALEGLGVEVEIDDFGSGRASILSLLEMKPRRLKIDRNLTAPVVESEQARSLVASILDIAHTLSIEVVAEGVETSQHAEILREQGCSLLQGYYFSRPIEETAFEELLQSEQARSARWPTQGLGHRPAAAG</sequence>
<dbReference type="Gene3D" id="3.20.20.450">
    <property type="entry name" value="EAL domain"/>
    <property type="match status" value="1"/>
</dbReference>
<keyword evidence="1" id="KW-1133">Transmembrane helix</keyword>
<dbReference type="NCBIfam" id="TIGR00254">
    <property type="entry name" value="GGDEF"/>
    <property type="match status" value="1"/>
</dbReference>
<dbReference type="EMBL" id="CP120863">
    <property type="protein sequence ID" value="WFE87254.1"/>
    <property type="molecule type" value="Genomic_DNA"/>
</dbReference>
<reference evidence="4 5" key="1">
    <citation type="submission" date="2023-03" db="EMBL/GenBank/DDBJ databases">
        <title>Roseibium porphyridii sp. nov. and Roseibium rhodosorbium sp. nov. isolated from marine algae, Porphyridium cruentum and Rhodosorus marinus, respectively.</title>
        <authorList>
            <person name="Lee M.W."/>
            <person name="Choi B.J."/>
            <person name="Lee J.K."/>
            <person name="Choi D.G."/>
            <person name="Baek J.H."/>
            <person name="Bayburt H."/>
            <person name="Kim J.M."/>
            <person name="Han D.M."/>
            <person name="Kim K.H."/>
            <person name="Jeon C.O."/>
        </authorList>
    </citation>
    <scope>NUCLEOTIDE SEQUENCE [LARGE SCALE GENOMIC DNA]</scope>
    <source>
        <strain evidence="4 5">KMA01</strain>
    </source>
</reference>
<dbReference type="SMART" id="SM00267">
    <property type="entry name" value="GGDEF"/>
    <property type="match status" value="1"/>
</dbReference>
<name>A0ABY8EWK4_9HYPH</name>
<dbReference type="Proteomes" id="UP001209803">
    <property type="component" value="Chromosome"/>
</dbReference>
<dbReference type="RefSeq" id="WP_265682136.1">
    <property type="nucleotide sequence ID" value="NZ_CP120863.1"/>
</dbReference>
<dbReference type="CDD" id="cd01949">
    <property type="entry name" value="GGDEF"/>
    <property type="match status" value="1"/>
</dbReference>
<feature type="transmembrane region" description="Helical" evidence="1">
    <location>
        <begin position="59"/>
        <end position="77"/>
    </location>
</feature>
<gene>
    <name evidence="4" type="ORF">K1718_13800</name>
</gene>
<dbReference type="PANTHER" id="PTHR44757:SF2">
    <property type="entry name" value="BIOFILM ARCHITECTURE MAINTENANCE PROTEIN MBAA"/>
    <property type="match status" value="1"/>
</dbReference>
<dbReference type="PROSITE" id="PS50883">
    <property type="entry name" value="EAL"/>
    <property type="match status" value="1"/>
</dbReference>